<dbReference type="PANTHER" id="PTHR36050:SF1">
    <property type="entry name" value="O-FUCOSYLTRANSFERASE 30"/>
    <property type="match status" value="1"/>
</dbReference>
<comment type="caution">
    <text evidence="1">The sequence shown here is derived from an EMBL/GenBank/DDBJ whole genome shotgun (WGS) entry which is preliminary data.</text>
</comment>
<evidence type="ECO:0000313" key="2">
    <source>
        <dbReference type="Proteomes" id="UP001237642"/>
    </source>
</evidence>
<organism evidence="1 2">
    <name type="scientific">Heracleum sosnowskyi</name>
    <dbReference type="NCBI Taxonomy" id="360622"/>
    <lineage>
        <taxon>Eukaryota</taxon>
        <taxon>Viridiplantae</taxon>
        <taxon>Streptophyta</taxon>
        <taxon>Embryophyta</taxon>
        <taxon>Tracheophyta</taxon>
        <taxon>Spermatophyta</taxon>
        <taxon>Magnoliopsida</taxon>
        <taxon>eudicotyledons</taxon>
        <taxon>Gunneridae</taxon>
        <taxon>Pentapetalae</taxon>
        <taxon>asterids</taxon>
        <taxon>campanulids</taxon>
        <taxon>Apiales</taxon>
        <taxon>Apiaceae</taxon>
        <taxon>Apioideae</taxon>
        <taxon>apioid superclade</taxon>
        <taxon>Tordylieae</taxon>
        <taxon>Tordyliinae</taxon>
        <taxon>Heracleum</taxon>
    </lineage>
</organism>
<gene>
    <name evidence="1" type="ORF">POM88_033354</name>
</gene>
<evidence type="ECO:0000313" key="1">
    <source>
        <dbReference type="EMBL" id="KAK1377161.1"/>
    </source>
</evidence>
<proteinExistence type="predicted"/>
<sequence length="165" mass="18718">MSDIIDLSKVTSDSSVRVIDFREFVSIWCGMNMDFACSRYPEVQSSFFESSTQCGSELSGNNGNCCKMSLMIKLVSEQTLSFAMKVKGKFSTSIVLSPVLLSSLFEASSEYTDSVNDFARVDDWVNRFATTAKRQQPTKVVHQRMHHLSRLSTKYQQRLYFPAMT</sequence>
<reference evidence="1" key="2">
    <citation type="submission" date="2023-05" db="EMBL/GenBank/DDBJ databases">
        <authorList>
            <person name="Schelkunov M.I."/>
        </authorList>
    </citation>
    <scope>NUCLEOTIDE SEQUENCE</scope>
    <source>
        <strain evidence="1">Hsosn_3</strain>
        <tissue evidence="1">Leaf</tissue>
    </source>
</reference>
<dbReference type="AlphaFoldDB" id="A0AAD8MKX4"/>
<keyword evidence="2" id="KW-1185">Reference proteome</keyword>
<dbReference type="EMBL" id="JAUIZM010000007">
    <property type="protein sequence ID" value="KAK1377161.1"/>
    <property type="molecule type" value="Genomic_DNA"/>
</dbReference>
<protein>
    <submittedName>
        <fullName evidence="1">Uncharacterized protein</fullName>
    </submittedName>
</protein>
<dbReference type="Proteomes" id="UP001237642">
    <property type="component" value="Unassembled WGS sequence"/>
</dbReference>
<name>A0AAD8MKX4_9APIA</name>
<dbReference type="PANTHER" id="PTHR36050">
    <property type="entry name" value="O-FUCOSYLTRANSFERASE 30"/>
    <property type="match status" value="1"/>
</dbReference>
<reference evidence="1" key="1">
    <citation type="submission" date="2023-02" db="EMBL/GenBank/DDBJ databases">
        <title>Genome of toxic invasive species Heracleum sosnowskyi carries increased number of genes despite the absence of recent whole-genome duplications.</title>
        <authorList>
            <person name="Schelkunov M."/>
            <person name="Shtratnikova V."/>
            <person name="Makarenko M."/>
            <person name="Klepikova A."/>
            <person name="Omelchenko D."/>
            <person name="Novikova G."/>
            <person name="Obukhova E."/>
            <person name="Bogdanov V."/>
            <person name="Penin A."/>
            <person name="Logacheva M."/>
        </authorList>
    </citation>
    <scope>NUCLEOTIDE SEQUENCE</scope>
    <source>
        <strain evidence="1">Hsosn_3</strain>
        <tissue evidence="1">Leaf</tissue>
    </source>
</reference>
<accession>A0AAD8MKX4</accession>